<comment type="caution">
    <text evidence="1">The sequence shown here is derived from an EMBL/GenBank/DDBJ whole genome shotgun (WGS) entry which is preliminary data.</text>
</comment>
<dbReference type="InterPro" id="IPR044840">
    <property type="entry name" value="Nup188"/>
</dbReference>
<keyword evidence="2" id="KW-1185">Reference proteome</keyword>
<dbReference type="EMBL" id="JANEYF010005770">
    <property type="protein sequence ID" value="KAJ8926884.1"/>
    <property type="molecule type" value="Genomic_DNA"/>
</dbReference>
<dbReference type="GO" id="GO:0017056">
    <property type="term" value="F:structural constituent of nuclear pore"/>
    <property type="evidence" value="ECO:0007669"/>
    <property type="project" value="InterPro"/>
</dbReference>
<gene>
    <name evidence="1" type="ORF">NQ314_020735</name>
</gene>
<dbReference type="PANTHER" id="PTHR31431:SF1">
    <property type="entry name" value="NUCLEOPORIN NUP188"/>
    <property type="match status" value="1"/>
</dbReference>
<dbReference type="GO" id="GO:0044611">
    <property type="term" value="C:nuclear pore inner ring"/>
    <property type="evidence" value="ECO:0007669"/>
    <property type="project" value="TreeGrafter"/>
</dbReference>
<name>A0AAV8WKA6_9CUCU</name>
<dbReference type="AlphaFoldDB" id="A0AAV8WKA6"/>
<organism evidence="1 2">
    <name type="scientific">Rhamnusium bicolor</name>
    <dbReference type="NCBI Taxonomy" id="1586634"/>
    <lineage>
        <taxon>Eukaryota</taxon>
        <taxon>Metazoa</taxon>
        <taxon>Ecdysozoa</taxon>
        <taxon>Arthropoda</taxon>
        <taxon>Hexapoda</taxon>
        <taxon>Insecta</taxon>
        <taxon>Pterygota</taxon>
        <taxon>Neoptera</taxon>
        <taxon>Endopterygota</taxon>
        <taxon>Coleoptera</taxon>
        <taxon>Polyphaga</taxon>
        <taxon>Cucujiformia</taxon>
        <taxon>Chrysomeloidea</taxon>
        <taxon>Cerambycidae</taxon>
        <taxon>Lepturinae</taxon>
        <taxon>Rhagiini</taxon>
        <taxon>Rhamnusium</taxon>
    </lineage>
</organism>
<dbReference type="PANTHER" id="PTHR31431">
    <property type="entry name" value="NUCLEOPORIN NUP188 HOMOLOG"/>
    <property type="match status" value="1"/>
</dbReference>
<evidence type="ECO:0000313" key="1">
    <source>
        <dbReference type="EMBL" id="KAJ8926884.1"/>
    </source>
</evidence>
<reference evidence="1" key="1">
    <citation type="journal article" date="2023" name="Insect Mol. Biol.">
        <title>Genome sequencing provides insights into the evolution of gene families encoding plant cell wall-degrading enzymes in longhorned beetles.</title>
        <authorList>
            <person name="Shin N.R."/>
            <person name="Okamura Y."/>
            <person name="Kirsch R."/>
            <person name="Pauchet Y."/>
        </authorList>
    </citation>
    <scope>NUCLEOTIDE SEQUENCE</scope>
    <source>
        <strain evidence="1">RBIC_L_NR</strain>
    </source>
</reference>
<accession>A0AAV8WKA6</accession>
<protein>
    <submittedName>
        <fullName evidence="1">Uncharacterized protein</fullName>
    </submittedName>
</protein>
<evidence type="ECO:0000313" key="2">
    <source>
        <dbReference type="Proteomes" id="UP001162156"/>
    </source>
</evidence>
<dbReference type="Proteomes" id="UP001162156">
    <property type="component" value="Unassembled WGS sequence"/>
</dbReference>
<dbReference type="GO" id="GO:0006606">
    <property type="term" value="P:protein import into nucleus"/>
    <property type="evidence" value="ECO:0007669"/>
    <property type="project" value="TreeGrafter"/>
</dbReference>
<proteinExistence type="predicted"/>
<dbReference type="GO" id="GO:0006405">
    <property type="term" value="P:RNA export from nucleus"/>
    <property type="evidence" value="ECO:0007669"/>
    <property type="project" value="TreeGrafter"/>
</dbReference>
<sequence>MKCDLDGNVAWTIICNFLMFEYYGKVDELKSIIRYDTDVKCLVDNIWYFYSGDRMFMLKTLRHIFENVSDKEHIFHEQFDSFMKSIDINFLWKNLVKMFDNLINEIDRDKVVAISSETIPRWIHRNNREQVEVVMLLIHAIQYCKLDGKELEDMLVLFIRHGFARHPLYHDSTTISKPKDLLEVKCAKSAVF</sequence>